<evidence type="ECO:0000313" key="3">
    <source>
        <dbReference type="Proteomes" id="UP001320831"/>
    </source>
</evidence>
<dbReference type="InterPro" id="IPR007361">
    <property type="entry name" value="DUF427"/>
</dbReference>
<dbReference type="RefSeq" id="WP_260905890.1">
    <property type="nucleotide sequence ID" value="NZ_JAOCZP010000007.1"/>
</dbReference>
<comment type="caution">
    <text evidence="2">The sequence shown here is derived from an EMBL/GenBank/DDBJ whole genome shotgun (WGS) entry which is preliminary data.</text>
</comment>
<dbReference type="Gene3D" id="2.170.150.40">
    <property type="entry name" value="Domain of unknown function (DUF427)"/>
    <property type="match status" value="2"/>
</dbReference>
<organism evidence="2 3">
    <name type="scientific">Chelativorans salis</name>
    <dbReference type="NCBI Taxonomy" id="2978478"/>
    <lineage>
        <taxon>Bacteria</taxon>
        <taxon>Pseudomonadati</taxon>
        <taxon>Pseudomonadota</taxon>
        <taxon>Alphaproteobacteria</taxon>
        <taxon>Hyphomicrobiales</taxon>
        <taxon>Phyllobacteriaceae</taxon>
        <taxon>Chelativorans</taxon>
    </lineage>
</organism>
<dbReference type="InterPro" id="IPR038694">
    <property type="entry name" value="DUF427_sf"/>
</dbReference>
<protein>
    <submittedName>
        <fullName evidence="2">DUF427 domain-containing protein</fullName>
    </submittedName>
</protein>
<evidence type="ECO:0000313" key="2">
    <source>
        <dbReference type="EMBL" id="MCT7377403.1"/>
    </source>
</evidence>
<keyword evidence="3" id="KW-1185">Reference proteome</keyword>
<proteinExistence type="predicted"/>
<feature type="domain" description="DUF427" evidence="1">
    <location>
        <begin position="140"/>
        <end position="231"/>
    </location>
</feature>
<accession>A0ABT2LVL1</accession>
<dbReference type="Proteomes" id="UP001320831">
    <property type="component" value="Unassembled WGS sequence"/>
</dbReference>
<dbReference type="PANTHER" id="PTHR34310:SF9">
    <property type="entry name" value="BLR5716 PROTEIN"/>
    <property type="match status" value="1"/>
</dbReference>
<evidence type="ECO:0000259" key="1">
    <source>
        <dbReference type="Pfam" id="PF04248"/>
    </source>
</evidence>
<reference evidence="2 3" key="1">
    <citation type="submission" date="2022-09" db="EMBL/GenBank/DDBJ databases">
        <title>Chelativorans salina sp. nov., a novel slightly halophilic bacterium isolated from a saline lake sediment enrichment.</title>
        <authorList>
            <person name="Gao L."/>
            <person name="Fang B.-Z."/>
            <person name="Li W.-J."/>
        </authorList>
    </citation>
    <scope>NUCLEOTIDE SEQUENCE [LARGE SCALE GENOMIC DNA]</scope>
    <source>
        <strain evidence="2 3">EGI FJ00035</strain>
    </source>
</reference>
<dbReference type="Pfam" id="PF04248">
    <property type="entry name" value="NTP_transf_9"/>
    <property type="match status" value="2"/>
</dbReference>
<feature type="domain" description="DUF427" evidence="1">
    <location>
        <begin position="16"/>
        <end position="108"/>
    </location>
</feature>
<name>A0ABT2LVL1_9HYPH</name>
<dbReference type="PANTHER" id="PTHR34310">
    <property type="entry name" value="DUF427 DOMAIN PROTEIN (AFU_ORTHOLOGUE AFUA_3G02220)"/>
    <property type="match status" value="1"/>
</dbReference>
<sequence>MSHNQPIRFEPSPKRIRAIIDGETIADSLKAVLLLEKGHLPVYYFPRDDVRLDLLERSGHSTHCPHKGDASYWHAKAGDSFIENAAWGYEEPIPESRPIEGYIAFYWDKMGHWLEEDEEVIGHPHDPYHRIDLRLSERTMKVMFGGETIAKTGRSLFLFETGLPTRYYIPPEDVRTDFLERMKKTTICAYKGTASYWSLKVGEQVSKEAVWAYEDPLPEYPRIKGCFCFQPEKVDEISVEGEKPSAA</sequence>
<gene>
    <name evidence="2" type="ORF">N5A92_20510</name>
</gene>
<dbReference type="EMBL" id="JAOCZP010000007">
    <property type="protein sequence ID" value="MCT7377403.1"/>
    <property type="molecule type" value="Genomic_DNA"/>
</dbReference>